<dbReference type="EMBL" id="WHWB01033424">
    <property type="protein sequence ID" value="KAJ7419988.1"/>
    <property type="molecule type" value="Genomic_DNA"/>
</dbReference>
<feature type="transmembrane region" description="Helical" evidence="1">
    <location>
        <begin position="116"/>
        <end position="134"/>
    </location>
</feature>
<keyword evidence="1" id="KW-1133">Transmembrane helix</keyword>
<organism evidence="2 3">
    <name type="scientific">Willisornis vidua</name>
    <name type="common">Xingu scale-backed antbird</name>
    <dbReference type="NCBI Taxonomy" id="1566151"/>
    <lineage>
        <taxon>Eukaryota</taxon>
        <taxon>Metazoa</taxon>
        <taxon>Chordata</taxon>
        <taxon>Craniata</taxon>
        <taxon>Vertebrata</taxon>
        <taxon>Euteleostomi</taxon>
        <taxon>Archelosauria</taxon>
        <taxon>Archosauria</taxon>
        <taxon>Dinosauria</taxon>
        <taxon>Saurischia</taxon>
        <taxon>Theropoda</taxon>
        <taxon>Coelurosauria</taxon>
        <taxon>Aves</taxon>
        <taxon>Neognathae</taxon>
        <taxon>Neoaves</taxon>
        <taxon>Telluraves</taxon>
        <taxon>Australaves</taxon>
        <taxon>Passeriformes</taxon>
        <taxon>Thamnophilidae</taxon>
        <taxon>Willisornis</taxon>
    </lineage>
</organism>
<protein>
    <submittedName>
        <fullName evidence="2">Uncharacterized protein</fullName>
    </submittedName>
</protein>
<name>A0ABQ9DI61_9PASS</name>
<comment type="caution">
    <text evidence="2">The sequence shown here is derived from an EMBL/GenBank/DDBJ whole genome shotgun (WGS) entry which is preliminary data.</text>
</comment>
<sequence length="135" mass="14466">MHPASCEIQVGHEALLGSVLVVVSAEQLQIAERSRYLLALLCLERGPAPEPFALEGTAASQDEALHDIDFYRELLVKVACKLHLKPHDHADPSGFGCDTGHVALSSLKEGLGAEPGLSDIIVIIIIIIIITILLD</sequence>
<accession>A0ABQ9DI61</accession>
<evidence type="ECO:0000313" key="2">
    <source>
        <dbReference type="EMBL" id="KAJ7419988.1"/>
    </source>
</evidence>
<gene>
    <name evidence="2" type="ORF">WISP_50801</name>
</gene>
<dbReference type="Proteomes" id="UP001145742">
    <property type="component" value="Unassembled WGS sequence"/>
</dbReference>
<reference evidence="2" key="1">
    <citation type="submission" date="2019-10" db="EMBL/GenBank/DDBJ databases">
        <authorList>
            <person name="Soares A.E.R."/>
            <person name="Aleixo A."/>
            <person name="Schneider P."/>
            <person name="Miyaki C.Y."/>
            <person name="Schneider M.P."/>
            <person name="Mello C."/>
            <person name="Vasconcelos A.T.R."/>
        </authorList>
    </citation>
    <scope>NUCLEOTIDE SEQUENCE</scope>
    <source>
        <tissue evidence="2">Muscle</tissue>
    </source>
</reference>
<keyword evidence="1" id="KW-0472">Membrane</keyword>
<keyword evidence="1" id="KW-0812">Transmembrane</keyword>
<evidence type="ECO:0000256" key="1">
    <source>
        <dbReference type="SAM" id="Phobius"/>
    </source>
</evidence>
<evidence type="ECO:0000313" key="3">
    <source>
        <dbReference type="Proteomes" id="UP001145742"/>
    </source>
</evidence>
<proteinExistence type="predicted"/>
<keyword evidence="3" id="KW-1185">Reference proteome</keyword>